<dbReference type="AlphaFoldDB" id="A0AAW1I772"/>
<dbReference type="InterPro" id="IPR001584">
    <property type="entry name" value="Integrase_cat-core"/>
</dbReference>
<gene>
    <name evidence="2" type="ORF">QE152_g38246</name>
</gene>
<dbReference type="GO" id="GO:0003676">
    <property type="term" value="F:nucleic acid binding"/>
    <property type="evidence" value="ECO:0007669"/>
    <property type="project" value="InterPro"/>
</dbReference>
<dbReference type="EMBL" id="JASPKY010000799">
    <property type="protein sequence ID" value="KAK9685176.1"/>
    <property type="molecule type" value="Genomic_DNA"/>
</dbReference>
<dbReference type="GO" id="GO:0015074">
    <property type="term" value="P:DNA integration"/>
    <property type="evidence" value="ECO:0007669"/>
    <property type="project" value="InterPro"/>
</dbReference>
<dbReference type="GO" id="GO:0042575">
    <property type="term" value="C:DNA polymerase complex"/>
    <property type="evidence" value="ECO:0007669"/>
    <property type="project" value="UniProtKB-ARBA"/>
</dbReference>
<organism evidence="2 3">
    <name type="scientific">Popillia japonica</name>
    <name type="common">Japanese beetle</name>
    <dbReference type="NCBI Taxonomy" id="7064"/>
    <lineage>
        <taxon>Eukaryota</taxon>
        <taxon>Metazoa</taxon>
        <taxon>Ecdysozoa</taxon>
        <taxon>Arthropoda</taxon>
        <taxon>Hexapoda</taxon>
        <taxon>Insecta</taxon>
        <taxon>Pterygota</taxon>
        <taxon>Neoptera</taxon>
        <taxon>Endopterygota</taxon>
        <taxon>Coleoptera</taxon>
        <taxon>Polyphaga</taxon>
        <taxon>Scarabaeiformia</taxon>
        <taxon>Scarabaeidae</taxon>
        <taxon>Rutelinae</taxon>
        <taxon>Popillia</taxon>
    </lineage>
</organism>
<dbReference type="PANTHER" id="PTHR37984:SF5">
    <property type="entry name" value="PROTEIN NYNRIN-LIKE"/>
    <property type="match status" value="1"/>
</dbReference>
<dbReference type="PROSITE" id="PS50994">
    <property type="entry name" value="INTEGRASE"/>
    <property type="match status" value="1"/>
</dbReference>
<dbReference type="InterPro" id="IPR043502">
    <property type="entry name" value="DNA/RNA_pol_sf"/>
</dbReference>
<dbReference type="SUPFAM" id="SSF53098">
    <property type="entry name" value="Ribonuclease H-like"/>
    <property type="match status" value="1"/>
</dbReference>
<dbReference type="InterPro" id="IPR043128">
    <property type="entry name" value="Rev_trsase/Diguanyl_cyclase"/>
</dbReference>
<comment type="caution">
    <text evidence="2">The sequence shown here is derived from an EMBL/GenBank/DDBJ whole genome shotgun (WGS) entry which is preliminary data.</text>
</comment>
<protein>
    <recommendedName>
        <fullName evidence="1">Integrase catalytic domain-containing protein</fullName>
    </recommendedName>
</protein>
<sequence>MTVDEASAMMQAISTHKGVYKVKRLMFGIKTAPGAWQRYMDQILQDLEGVVCFPGAWQRYMDQILQDLEGVKFLEANGIQHKVTAPYHPATNGQAERYVQTIKRSLRCQLEEKNDFKLSLYRFLIQYRKTPNATTHISPAELMFNRTIRTKLDLVRRDVSLEMNEKQRLPPESSKEFKTGDKVQFRNYHNPTRKWNFGTITRRTGLLHYEVASGGQSYKEMEFRDYHSPNRTTTLRSSKWRSNA</sequence>
<evidence type="ECO:0000259" key="1">
    <source>
        <dbReference type="PROSITE" id="PS50994"/>
    </source>
</evidence>
<feature type="domain" description="Integrase catalytic" evidence="1">
    <location>
        <begin position="72"/>
        <end position="147"/>
    </location>
</feature>
<dbReference type="SUPFAM" id="SSF56672">
    <property type="entry name" value="DNA/RNA polymerases"/>
    <property type="match status" value="1"/>
</dbReference>
<dbReference type="Gene3D" id="3.10.10.10">
    <property type="entry name" value="HIV Type 1 Reverse Transcriptase, subunit A, domain 1"/>
    <property type="match status" value="1"/>
</dbReference>
<dbReference type="PANTHER" id="PTHR37984">
    <property type="entry name" value="PROTEIN CBG26694"/>
    <property type="match status" value="1"/>
</dbReference>
<dbReference type="InterPro" id="IPR012337">
    <property type="entry name" value="RNaseH-like_sf"/>
</dbReference>
<name>A0AAW1I772_POPJA</name>
<dbReference type="Proteomes" id="UP001458880">
    <property type="component" value="Unassembled WGS sequence"/>
</dbReference>
<dbReference type="GO" id="GO:0071897">
    <property type="term" value="P:DNA biosynthetic process"/>
    <property type="evidence" value="ECO:0007669"/>
    <property type="project" value="UniProtKB-ARBA"/>
</dbReference>
<dbReference type="Gene3D" id="3.30.70.270">
    <property type="match status" value="1"/>
</dbReference>
<dbReference type="Gene3D" id="3.30.420.10">
    <property type="entry name" value="Ribonuclease H-like superfamily/Ribonuclease H"/>
    <property type="match status" value="1"/>
</dbReference>
<evidence type="ECO:0000313" key="2">
    <source>
        <dbReference type="EMBL" id="KAK9685176.1"/>
    </source>
</evidence>
<dbReference type="InterPro" id="IPR036397">
    <property type="entry name" value="RNaseH_sf"/>
</dbReference>
<reference evidence="2 3" key="1">
    <citation type="journal article" date="2024" name="BMC Genomics">
        <title>De novo assembly and annotation of Popillia japonica's genome with initial clues to its potential as an invasive pest.</title>
        <authorList>
            <person name="Cucini C."/>
            <person name="Boschi S."/>
            <person name="Funari R."/>
            <person name="Cardaioli E."/>
            <person name="Iannotti N."/>
            <person name="Marturano G."/>
            <person name="Paoli F."/>
            <person name="Bruttini M."/>
            <person name="Carapelli A."/>
            <person name="Frati F."/>
            <person name="Nardi F."/>
        </authorList>
    </citation>
    <scope>NUCLEOTIDE SEQUENCE [LARGE SCALE GENOMIC DNA]</scope>
    <source>
        <strain evidence="2">DMR45628</strain>
    </source>
</reference>
<accession>A0AAW1I772</accession>
<keyword evidence="3" id="KW-1185">Reference proteome</keyword>
<evidence type="ECO:0000313" key="3">
    <source>
        <dbReference type="Proteomes" id="UP001458880"/>
    </source>
</evidence>
<proteinExistence type="predicted"/>
<dbReference type="InterPro" id="IPR050951">
    <property type="entry name" value="Retrovirus_Pol_polyprotein"/>
</dbReference>